<keyword evidence="2" id="KW-1185">Reference proteome</keyword>
<organism evidence="2">
    <name type="scientific">Verticillium alfalfae (strain VaMs.102 / ATCC MYA-4576 / FGSC 10136)</name>
    <name type="common">Verticillium wilt of alfalfa</name>
    <name type="synonym">Verticillium albo-atrum</name>
    <dbReference type="NCBI Taxonomy" id="526221"/>
    <lineage>
        <taxon>Eukaryota</taxon>
        <taxon>Fungi</taxon>
        <taxon>Dikarya</taxon>
        <taxon>Ascomycota</taxon>
        <taxon>Pezizomycotina</taxon>
        <taxon>Sordariomycetes</taxon>
        <taxon>Hypocreomycetidae</taxon>
        <taxon>Glomerellales</taxon>
        <taxon>Plectosphaerellaceae</taxon>
        <taxon>Verticillium</taxon>
    </lineage>
</organism>
<dbReference type="HOGENOM" id="CLU_1321787_0_0_1"/>
<dbReference type="EMBL" id="DS985218">
    <property type="protein sequence ID" value="EEY18713.1"/>
    <property type="molecule type" value="Genomic_DNA"/>
</dbReference>
<evidence type="ECO:0000313" key="1">
    <source>
        <dbReference type="EMBL" id="EEY18713.1"/>
    </source>
</evidence>
<dbReference type="GeneID" id="9530435"/>
<dbReference type="Proteomes" id="UP000008698">
    <property type="component" value="Unassembled WGS sequence"/>
</dbReference>
<gene>
    <name evidence="1" type="ORF">VDBG_04822</name>
</gene>
<proteinExistence type="predicted"/>
<dbReference type="AlphaFoldDB" id="C9SIE0"/>
<name>C9SIE0_VERA1</name>
<dbReference type="RefSeq" id="XP_003005216.1">
    <property type="nucleotide sequence ID" value="XM_003005170.1"/>
</dbReference>
<accession>C9SIE0</accession>
<sequence>MSRIGSPASTLSWFEPQEARPSRRALVGGLWFLSSAEIGKCPDIPPCILAKRGLGFNSLRRLVPVTLTWLTVSNIRHTAYTTMLSCHGEAWAGRRSQQPSLWPVTTAVRSHGIICRASAEGHFIYWIFNWLEGPPSREEGGTTGLLQRINTWLPNVAGLKICPMPPAGDGPALRLPSAVTSEVLAASLFQSTFHLDRPVPWQALQVRR</sequence>
<evidence type="ECO:0000313" key="2">
    <source>
        <dbReference type="Proteomes" id="UP000008698"/>
    </source>
</evidence>
<protein>
    <submittedName>
        <fullName evidence="1">Predicted protein</fullName>
    </submittedName>
</protein>
<reference evidence="2" key="1">
    <citation type="journal article" date="2011" name="PLoS Pathog.">
        <title>Comparative genomics yields insights into niche adaptation of plant vascular wilt pathogens.</title>
        <authorList>
            <person name="Klosterman S.J."/>
            <person name="Subbarao K.V."/>
            <person name="Kang S."/>
            <person name="Veronese P."/>
            <person name="Gold S.E."/>
            <person name="Thomma B.P.H.J."/>
            <person name="Chen Z."/>
            <person name="Henrissat B."/>
            <person name="Lee Y.-H."/>
            <person name="Park J."/>
            <person name="Garcia-Pedrajas M.D."/>
            <person name="Barbara D.J."/>
            <person name="Anchieta A."/>
            <person name="de Jonge R."/>
            <person name="Santhanam P."/>
            <person name="Maruthachalam K."/>
            <person name="Atallah Z."/>
            <person name="Amyotte S.G."/>
            <person name="Paz Z."/>
            <person name="Inderbitzin P."/>
            <person name="Hayes R.J."/>
            <person name="Heiman D.I."/>
            <person name="Young S."/>
            <person name="Zeng Q."/>
            <person name="Engels R."/>
            <person name="Galagan J."/>
            <person name="Cuomo C.A."/>
            <person name="Dobinson K.F."/>
            <person name="Ma L.-J."/>
        </authorList>
    </citation>
    <scope>NUCLEOTIDE SEQUENCE [LARGE SCALE GENOMIC DNA]</scope>
    <source>
        <strain evidence="2">VaMs.102 / ATCC MYA-4576 / FGSC 10136</strain>
    </source>
</reference>
<dbReference type="KEGG" id="val:VDBG_04822"/>